<sequence>MEQRLDKAAYFPFGIQITQACGEKVQLKEILEETRGVPGIVFARRLVKRLKEVDPTPGSDYQPGLIHLYAMLNRIYRYLLGSYFQTQQPGLLARLMADAGYPGFSGDAERLLKSFAELFPGTEMVLGRETPQGFLAGDDAGQSRRMLLASESYLLKIGGENRALDGFRRIFDDRELAEKAPFLQVMGAFDKLLAQAPPFVPLDLPLSKLLRAPIEASPHSLPGQIQYIKDNWSAILPPDLLSELLTALEVAKEEWRMFFGGPGKPQVLEFGRQGLGPFGGHDYPEYERFSRDADWMANVVMIAKMVYVWLGQLSRSYGIEIHRLDQIPDQELDRLARWGFSGLWLIGIWERSPASQKIKRIGGNYEAISSAYSLYDYVIAWDLGGEEALQNLKARCAARGIRLASDMVPNHTGLYSKWVREHPDWFIQLDYPPYPSYQYNGPDLSEDGSLGLFIEDGYWDKRDAAVVFKHLDRNSGRVRYIYHGNDGTSTPWNDTAQLNYLMPEVREAVIQTILHVARQFPIIRFDAAMTLAKKHYQRLWFPLPGHSGGVPSRAEHGLDRPSFDEVFPVEFWREVVDRVAVEAPDTLLLAEAFWLMEGYFVRTLGMHRVYNSAFMNMLKMEENAKYRQTIKNVLEFDPEILKRFVNFMNNPDERTAVEQFGKEGKYFGASVLLVTMPGLPMFGHGQIEGFHEKYGMEYRRAMWEEPVDEHLVARHEAQIFPLMRRRYLFSGSDQFVLYDFYSGGHVDENVFAYSNRAGGDRGIIFYHNRFGSTSGWIRDSSAIAKKDGNGGSHLVRKTLGEALGFLDDGRHYYSFRDYATGLEYLRNGRDLCEKGLYVELHAYDYHAFLDFRELWDDEYGTFGAVCYQLNGCGVECLDEEVKQVRYRAVNDQLRILLEKVTRVGAENLAEGTEALMPPLEPLLAGFYRAAAPQSKEKAQRALLATFGWEMEQALRHVAPEFVKNPNGWLLLCSYLALHRLGELKEMTSAELCEQYGLIRPVVESFAALAAAEPELPPVLPPKGWGELLALLLESEEFWAVVREKGTAAGCQLLLDNEKVATFVGLHESGGVTWFVKEQFQLLFSWLAAIAPFAAPPEEPEAAGKLAGALLETAEAAGYRLDQFLSLVEEMA</sequence>
<dbReference type="GO" id="GO:0005975">
    <property type="term" value="P:carbohydrate metabolic process"/>
    <property type="evidence" value="ECO:0007669"/>
    <property type="project" value="InterPro"/>
</dbReference>
<dbReference type="Gene3D" id="3.20.20.80">
    <property type="entry name" value="Glycosidases"/>
    <property type="match status" value="1"/>
</dbReference>
<comment type="caution">
    <text evidence="2">The sequence shown here is derived from an EMBL/GenBank/DDBJ whole genome shotgun (WGS) entry which is preliminary data.</text>
</comment>
<dbReference type="RefSeq" id="WP_199385451.1">
    <property type="nucleotide sequence ID" value="NZ_JAEMHM010000015.1"/>
</dbReference>
<feature type="domain" description="Glycosyl hydrolase family 13 catalytic" evidence="1">
    <location>
        <begin position="326"/>
        <end position="718"/>
    </location>
</feature>
<organism evidence="2 3">
    <name type="scientific">Geomesophilobacter sediminis</name>
    <dbReference type="NCBI Taxonomy" id="2798584"/>
    <lineage>
        <taxon>Bacteria</taxon>
        <taxon>Pseudomonadati</taxon>
        <taxon>Thermodesulfobacteriota</taxon>
        <taxon>Desulfuromonadia</taxon>
        <taxon>Geobacterales</taxon>
        <taxon>Geobacteraceae</taxon>
        <taxon>Geomesophilobacter</taxon>
    </lineage>
</organism>
<evidence type="ECO:0000259" key="1">
    <source>
        <dbReference type="SMART" id="SM00642"/>
    </source>
</evidence>
<dbReference type="SMART" id="SM00642">
    <property type="entry name" value="Aamy"/>
    <property type="match status" value="1"/>
</dbReference>
<dbReference type="AlphaFoldDB" id="A0A8J7M0U9"/>
<proteinExistence type="predicted"/>
<evidence type="ECO:0000313" key="2">
    <source>
        <dbReference type="EMBL" id="MBJ6726538.1"/>
    </source>
</evidence>
<dbReference type="InterPro" id="IPR006047">
    <property type="entry name" value="GH13_cat_dom"/>
</dbReference>
<gene>
    <name evidence="2" type="ORF">JFN93_17640</name>
</gene>
<dbReference type="SUPFAM" id="SSF51445">
    <property type="entry name" value="(Trans)glycosidases"/>
    <property type="match status" value="1"/>
</dbReference>
<dbReference type="PANTHER" id="PTHR47786:SF2">
    <property type="entry name" value="GLYCOSYL HYDROLASE FAMILY 13 CATALYTIC DOMAIN-CONTAINING PROTEIN"/>
    <property type="match status" value="1"/>
</dbReference>
<name>A0A8J7M0U9_9BACT</name>
<dbReference type="Proteomes" id="UP000636888">
    <property type="component" value="Unassembled WGS sequence"/>
</dbReference>
<accession>A0A8J7M0U9</accession>
<dbReference type="EMBL" id="JAEMHM010000015">
    <property type="protein sequence ID" value="MBJ6726538.1"/>
    <property type="molecule type" value="Genomic_DNA"/>
</dbReference>
<dbReference type="PROSITE" id="PS51257">
    <property type="entry name" value="PROKAR_LIPOPROTEIN"/>
    <property type="match status" value="1"/>
</dbReference>
<dbReference type="Pfam" id="PF00128">
    <property type="entry name" value="Alpha-amylase"/>
    <property type="match status" value="1"/>
</dbReference>
<protein>
    <submittedName>
        <fullName evidence="2">Alpha-amylase</fullName>
    </submittedName>
</protein>
<dbReference type="InterPro" id="IPR017853">
    <property type="entry name" value="GH"/>
</dbReference>
<reference evidence="2" key="1">
    <citation type="submission" date="2020-12" db="EMBL/GenBank/DDBJ databases">
        <title>Geomonas sp. Red875, isolated from river sediment.</title>
        <authorList>
            <person name="Xu Z."/>
            <person name="Zhang Z."/>
            <person name="Masuda Y."/>
            <person name="Itoh H."/>
            <person name="Senoo K."/>
        </authorList>
    </citation>
    <scope>NUCLEOTIDE SEQUENCE</scope>
    <source>
        <strain evidence="2">Red875</strain>
    </source>
</reference>
<keyword evidence="3" id="KW-1185">Reference proteome</keyword>
<evidence type="ECO:0000313" key="3">
    <source>
        <dbReference type="Proteomes" id="UP000636888"/>
    </source>
</evidence>
<dbReference type="PANTHER" id="PTHR47786">
    <property type="entry name" value="ALPHA-1,4-GLUCAN:MALTOSE-1-PHOSPHATE MALTOSYLTRANSFERASE"/>
    <property type="match status" value="1"/>
</dbReference>